<protein>
    <recommendedName>
        <fullName evidence="4">Lipoprotein</fullName>
    </recommendedName>
</protein>
<name>A0A6J5CQW8_9BURK</name>
<evidence type="ECO:0000313" key="2">
    <source>
        <dbReference type="EMBL" id="CAB3743383.1"/>
    </source>
</evidence>
<dbReference type="PROSITE" id="PS51257">
    <property type="entry name" value="PROKAR_LIPOPROTEIN"/>
    <property type="match status" value="1"/>
</dbReference>
<accession>A0A6J5CQW8</accession>
<dbReference type="OrthoDB" id="9101607at2"/>
<proteinExistence type="predicted"/>
<reference evidence="2 3" key="1">
    <citation type="submission" date="2020-04" db="EMBL/GenBank/DDBJ databases">
        <authorList>
            <person name="De Canck E."/>
        </authorList>
    </citation>
    <scope>NUCLEOTIDE SEQUENCE [LARGE SCALE GENOMIC DNA]</scope>
    <source>
        <strain evidence="2 3">LMG 27174</strain>
    </source>
</reference>
<keyword evidence="1" id="KW-0732">Signal</keyword>
<sequence>MARIDVSVTLLSAMAAAAISGCAARPPVAYEPPPAAACCSSWKQVHFKQMDSNEVCGVTISIESSPTFEFAEGRSTFVAYQLPSGKFSSMMVETYTSSDLLPMATLFRPRALFLDSHLSEVGSADLAAMKRGSKAFRGAYYYSTTSVPTDATCVVIYAASSRNTDRIVAHSVNGDMFGLPNAYEGKISIILE</sequence>
<dbReference type="EMBL" id="CADIJZ010000057">
    <property type="protein sequence ID" value="CAB3743383.1"/>
    <property type="molecule type" value="Genomic_DNA"/>
</dbReference>
<dbReference type="AlphaFoldDB" id="A0A6J5CQW8"/>
<organism evidence="2 3">
    <name type="scientific">Paraburkholderia rhynchosiae</name>
    <dbReference type="NCBI Taxonomy" id="487049"/>
    <lineage>
        <taxon>Bacteria</taxon>
        <taxon>Pseudomonadati</taxon>
        <taxon>Pseudomonadota</taxon>
        <taxon>Betaproteobacteria</taxon>
        <taxon>Burkholderiales</taxon>
        <taxon>Burkholderiaceae</taxon>
        <taxon>Paraburkholderia</taxon>
    </lineage>
</organism>
<dbReference type="RefSeq" id="WP_146014400.1">
    <property type="nucleotide sequence ID" value="NZ_CADIJZ010000057.1"/>
</dbReference>
<evidence type="ECO:0008006" key="4">
    <source>
        <dbReference type="Google" id="ProtNLM"/>
    </source>
</evidence>
<dbReference type="Proteomes" id="UP000494205">
    <property type="component" value="Unassembled WGS sequence"/>
</dbReference>
<feature type="signal peptide" evidence="1">
    <location>
        <begin position="1"/>
        <end position="23"/>
    </location>
</feature>
<evidence type="ECO:0000256" key="1">
    <source>
        <dbReference type="SAM" id="SignalP"/>
    </source>
</evidence>
<feature type="chain" id="PRO_5026860465" description="Lipoprotein" evidence="1">
    <location>
        <begin position="24"/>
        <end position="192"/>
    </location>
</feature>
<evidence type="ECO:0000313" key="3">
    <source>
        <dbReference type="Proteomes" id="UP000494205"/>
    </source>
</evidence>
<gene>
    <name evidence="2" type="ORF">LMG27174_06975</name>
</gene>